<dbReference type="AlphaFoldDB" id="A0A161TGX3"/>
<dbReference type="GO" id="GO:0008270">
    <property type="term" value="F:zinc ion binding"/>
    <property type="evidence" value="ECO:0007669"/>
    <property type="project" value="InterPro"/>
</dbReference>
<feature type="coiled-coil region" evidence="2">
    <location>
        <begin position="30"/>
        <end position="85"/>
    </location>
</feature>
<dbReference type="PANTHER" id="PTHR47256">
    <property type="entry name" value="ZN(II)2CYS6 TRANSCRIPTION FACTOR (EUROFUNG)-RELATED"/>
    <property type="match status" value="1"/>
</dbReference>
<dbReference type="GO" id="GO:0003677">
    <property type="term" value="F:DNA binding"/>
    <property type="evidence" value="ECO:0007669"/>
    <property type="project" value="InterPro"/>
</dbReference>
<feature type="domain" description="Xylanolytic transcriptional activator regulatory" evidence="3">
    <location>
        <begin position="169"/>
        <end position="285"/>
    </location>
</feature>
<accession>A0A161TGX3</accession>
<dbReference type="Pfam" id="PF04082">
    <property type="entry name" value="Fungal_trans"/>
    <property type="match status" value="1"/>
</dbReference>
<dbReference type="PANTHER" id="PTHR47256:SF3">
    <property type="entry name" value="ZN(II)2CYS6 TRANSCRIPTION FACTOR (EUROFUNG)"/>
    <property type="match status" value="1"/>
</dbReference>
<dbReference type="EMBL" id="KV407455">
    <property type="protein sequence ID" value="KZF25457.1"/>
    <property type="molecule type" value="Genomic_DNA"/>
</dbReference>
<evidence type="ECO:0000256" key="2">
    <source>
        <dbReference type="SAM" id="Coils"/>
    </source>
</evidence>
<dbReference type="InterPro" id="IPR053187">
    <property type="entry name" value="Notoamide_regulator"/>
</dbReference>
<evidence type="ECO:0000313" key="5">
    <source>
        <dbReference type="Proteomes" id="UP000076632"/>
    </source>
</evidence>
<dbReference type="CDD" id="cd12148">
    <property type="entry name" value="fungal_TF_MHR"/>
    <property type="match status" value="1"/>
</dbReference>
<keyword evidence="1" id="KW-0539">Nucleus</keyword>
<sequence length="621" mass="70354">MCDGEEPCARCVSRDISETCHYDVNVKTAKEDLIRMVKDLEEQNTGLQGTNEELQDKYEGMRVRHDDYKEKAARIESILAALRANGQGDEIIRRLKEGQTYRQISHWLGRPVVDDVDMLSPTSERKLIEALKRSGQASPDYFELPISVDLIEKWTAVTTDQRLVQHLLALYFTWIHPVHMFFSEALFLESFHSGDTKYCSSSLVNALCAMSCVIFDEHEDVPALSLAQEFLEQAETAIRREGQSSFPTFQALAIMFLVELSIGSGARAWPYLRLAADSINSVVLSNAPLEAQRIYLQGIETLDATWAWFTYQISTPPVNNKAAPFPDGEPDVPPTLWKFYRTENDREAADIPSFEMETARERAKLYTLVQKTVNLFCGSDGNISARSLMQIYREFLSWKTSLPPVLVRGNPASAQLPHVLLLHMEFHAGIIHLFHPLSTCEKFILQFREQLQRFLLDHARAGLDLAASYASQYSSRYQLPVHSFCLLNFSEIILRYDPESAVTSDLIGFCLEAFDQAGAGFKICRPLLHMFLKTVRGCGLGIPGEHARFNVPSRECDDEELLKACGRLTTNQPVTEIMERIEPTMAQDLAEEWQKLTHEHSSGRRNSTSESMLKINALLND</sequence>
<dbReference type="InterPro" id="IPR007219">
    <property type="entry name" value="XnlR_reg_dom"/>
</dbReference>
<dbReference type="OMA" id="DISETCH"/>
<proteinExistence type="predicted"/>
<keyword evidence="5" id="KW-1185">Reference proteome</keyword>
<dbReference type="InParanoid" id="A0A161TGX3"/>
<protein>
    <recommendedName>
        <fullName evidence="3">Xylanolytic transcriptional activator regulatory domain-containing protein</fullName>
    </recommendedName>
</protein>
<dbReference type="GeneID" id="28895978"/>
<dbReference type="RefSeq" id="XP_018191012.1">
    <property type="nucleotide sequence ID" value="XM_018330841.1"/>
</dbReference>
<evidence type="ECO:0000256" key="1">
    <source>
        <dbReference type="ARBA" id="ARBA00023242"/>
    </source>
</evidence>
<dbReference type="STRING" id="1328760.A0A161TGX3"/>
<reference evidence="4 5" key="1">
    <citation type="journal article" date="2016" name="Fungal Biol.">
        <title>The genome of Xylona heveae provides a window into fungal endophytism.</title>
        <authorList>
            <person name="Gazis R."/>
            <person name="Kuo A."/>
            <person name="Riley R."/>
            <person name="LaButti K."/>
            <person name="Lipzen A."/>
            <person name="Lin J."/>
            <person name="Amirebrahimi M."/>
            <person name="Hesse C.N."/>
            <person name="Spatafora J.W."/>
            <person name="Henrissat B."/>
            <person name="Hainaut M."/>
            <person name="Grigoriev I.V."/>
            <person name="Hibbett D.S."/>
        </authorList>
    </citation>
    <scope>NUCLEOTIDE SEQUENCE [LARGE SCALE GENOMIC DNA]</scope>
    <source>
        <strain evidence="4 5">TC161</strain>
    </source>
</reference>
<dbReference type="GO" id="GO:0006351">
    <property type="term" value="P:DNA-templated transcription"/>
    <property type="evidence" value="ECO:0007669"/>
    <property type="project" value="InterPro"/>
</dbReference>
<organism evidence="4 5">
    <name type="scientific">Xylona heveae (strain CBS 132557 / TC161)</name>
    <dbReference type="NCBI Taxonomy" id="1328760"/>
    <lineage>
        <taxon>Eukaryota</taxon>
        <taxon>Fungi</taxon>
        <taxon>Dikarya</taxon>
        <taxon>Ascomycota</taxon>
        <taxon>Pezizomycotina</taxon>
        <taxon>Xylonomycetes</taxon>
        <taxon>Xylonales</taxon>
        <taxon>Xylonaceae</taxon>
        <taxon>Xylona</taxon>
    </lineage>
</organism>
<dbReference type="OrthoDB" id="2162761at2759"/>
<name>A0A161TGX3_XYLHT</name>
<gene>
    <name evidence="4" type="ORF">L228DRAFT_236552</name>
</gene>
<keyword evidence="2" id="KW-0175">Coiled coil</keyword>
<evidence type="ECO:0000259" key="3">
    <source>
        <dbReference type="Pfam" id="PF04082"/>
    </source>
</evidence>
<dbReference type="Proteomes" id="UP000076632">
    <property type="component" value="Unassembled WGS sequence"/>
</dbReference>
<evidence type="ECO:0000313" key="4">
    <source>
        <dbReference type="EMBL" id="KZF25457.1"/>
    </source>
</evidence>